<dbReference type="PROSITE" id="PS00028">
    <property type="entry name" value="ZINC_FINGER_C2H2_1"/>
    <property type="match status" value="1"/>
</dbReference>
<feature type="region of interest" description="Disordered" evidence="1">
    <location>
        <begin position="99"/>
        <end position="118"/>
    </location>
</feature>
<name>A0A439D4L8_9PEZI</name>
<evidence type="ECO:0000256" key="1">
    <source>
        <dbReference type="SAM" id="MobiDB-lite"/>
    </source>
</evidence>
<comment type="caution">
    <text evidence="3">The sequence shown here is derived from an EMBL/GenBank/DDBJ whole genome shotgun (WGS) entry which is preliminary data.</text>
</comment>
<dbReference type="Gene3D" id="2.40.70.10">
    <property type="entry name" value="Acid Proteases"/>
    <property type="match status" value="1"/>
</dbReference>
<keyword evidence="4" id="KW-1185">Reference proteome</keyword>
<gene>
    <name evidence="3" type="ORF">EKO27_g5768</name>
</gene>
<dbReference type="InterPro" id="IPR021109">
    <property type="entry name" value="Peptidase_aspartic_dom_sf"/>
</dbReference>
<evidence type="ECO:0000313" key="3">
    <source>
        <dbReference type="EMBL" id="RWA09352.1"/>
    </source>
</evidence>
<protein>
    <recommendedName>
        <fullName evidence="2">C2H2-type domain-containing protein</fullName>
    </recommendedName>
</protein>
<feature type="region of interest" description="Disordered" evidence="1">
    <location>
        <begin position="135"/>
        <end position="189"/>
    </location>
</feature>
<feature type="compositionally biased region" description="Basic and acidic residues" evidence="1">
    <location>
        <begin position="154"/>
        <end position="176"/>
    </location>
</feature>
<dbReference type="STRING" id="363999.A0A439D4L8"/>
<dbReference type="AlphaFoldDB" id="A0A439D4L8"/>
<dbReference type="Proteomes" id="UP000286045">
    <property type="component" value="Unassembled WGS sequence"/>
</dbReference>
<organism evidence="3 4">
    <name type="scientific">Xylaria grammica</name>
    <dbReference type="NCBI Taxonomy" id="363999"/>
    <lineage>
        <taxon>Eukaryota</taxon>
        <taxon>Fungi</taxon>
        <taxon>Dikarya</taxon>
        <taxon>Ascomycota</taxon>
        <taxon>Pezizomycotina</taxon>
        <taxon>Sordariomycetes</taxon>
        <taxon>Xylariomycetidae</taxon>
        <taxon>Xylariales</taxon>
        <taxon>Xylariaceae</taxon>
        <taxon>Xylaria</taxon>
    </lineage>
</organism>
<feature type="domain" description="C2H2-type" evidence="2">
    <location>
        <begin position="201"/>
        <end position="223"/>
    </location>
</feature>
<feature type="compositionally biased region" description="Acidic residues" evidence="1">
    <location>
        <begin position="177"/>
        <end position="187"/>
    </location>
</feature>
<proteinExistence type="predicted"/>
<reference evidence="3 4" key="1">
    <citation type="submission" date="2018-12" db="EMBL/GenBank/DDBJ databases">
        <title>Draft genome sequence of Xylaria grammica IHI A82.</title>
        <authorList>
            <person name="Buettner E."/>
            <person name="Kellner H."/>
        </authorList>
    </citation>
    <scope>NUCLEOTIDE SEQUENCE [LARGE SCALE GENOMIC DNA]</scope>
    <source>
        <strain evidence="3 4">IHI A82</strain>
    </source>
</reference>
<accession>A0A439D4L8</accession>
<evidence type="ECO:0000259" key="2">
    <source>
        <dbReference type="PROSITE" id="PS00028"/>
    </source>
</evidence>
<dbReference type="InterPro" id="IPR013087">
    <property type="entry name" value="Znf_C2H2_type"/>
</dbReference>
<feature type="compositionally biased region" description="Basic and acidic residues" evidence="1">
    <location>
        <begin position="135"/>
        <end position="144"/>
    </location>
</feature>
<dbReference type="EMBL" id="RYZI01000158">
    <property type="protein sequence ID" value="RWA09352.1"/>
    <property type="molecule type" value="Genomic_DNA"/>
</dbReference>
<evidence type="ECO:0000313" key="4">
    <source>
        <dbReference type="Proteomes" id="UP000286045"/>
    </source>
</evidence>
<sequence>MKTQFSMQPALANERFIKTDLRLKDIARDENAMTRYIQKKVRYAKAMGTLTSDNTNWHGVMSKESYADYMTVVARAKPLLLSAARDNYLEFTKSRFKFRERSPSPKRNRRDRKPGVRFDTRDRFINTLEDKEKNWKAKGNERKSSRDRRKNKFERKERDRANAAREEDTQSDRSDDLSSDADDESSDSDSAYVVIDFSSTCEFCGKTFDSEKQRDRHAYRCEHQLPETITDTPPMHASRLVCTQCNVAFELRNKLFQHLPDCKGDASNDTTTEMAYTAEEVSPKEAVARSLPDGHNVKVCYDTGCGRSLITKKFLDTLEHTVEQRTGKIKGVGKGRVKCKEYATFTLHLLGQDDEGLPVLFEVTERAWVIDGDFGIPLLFGTSFLDPRGVVISFEDQSIRFANTENFHQRFEREIVIPPGKTLYAPCNYVSLPSDRDFMFEPSQENSVAALVRSTTPYAVTMSNLSPDVKRVSKGTRVGTIQERDDKETLVKATWKGCVKAIMVAGALMGLGNLAGASTTPNGLGIEGAQLQLPNDFEVPQTYAINREYELTPVLEALATEQVDLLPHTYSTDDLIDAMETYNIPFKSHFTDVINGLEHGGAAIDGTPLSDAVFAMTESPPRPTEMPPAATSIIRMDEDDPLPKIPGVHTTLGIKKPPDDKEVILPKGQTVYTGKDHMLNLIEEVLAEFPDI</sequence>